<dbReference type="SUPFAM" id="SSF160369">
    <property type="entry name" value="Ribosomal protein L10-like"/>
    <property type="match status" value="1"/>
</dbReference>
<comment type="caution">
    <text evidence="6">The sequence shown here is derived from an EMBL/GenBank/DDBJ whole genome shotgun (WGS) entry which is preliminary data.</text>
</comment>
<dbReference type="InterPro" id="IPR047865">
    <property type="entry name" value="Ribosomal_uL10_bac_type"/>
</dbReference>
<dbReference type="InterPro" id="IPR022973">
    <property type="entry name" value="Ribosomal_uL10_bac"/>
</dbReference>
<dbReference type="HAMAP" id="MF_00362">
    <property type="entry name" value="Ribosomal_uL10"/>
    <property type="match status" value="1"/>
</dbReference>
<comment type="subunit">
    <text evidence="5">Part of the ribosomal stalk of the 50S ribosomal subunit. The N-terminus interacts with L11 and the large rRNA to form the base of the stalk. The C-terminus forms an elongated spine to which L12 dimers bind in a sequential fashion forming a multimeric L10(L12)X complex.</text>
</comment>
<protein>
    <recommendedName>
        <fullName evidence="4 5">Large ribosomal subunit protein uL10</fullName>
    </recommendedName>
</protein>
<keyword evidence="2 5" id="KW-0689">Ribosomal protein</keyword>
<keyword evidence="7" id="KW-1185">Reference proteome</keyword>
<evidence type="ECO:0000256" key="4">
    <source>
        <dbReference type="ARBA" id="ARBA00035202"/>
    </source>
</evidence>
<sequence>MTYKPEKVAAIAELQEKLQKAQSCVLVNLKGMTVAEATQLRSKLRAAGVELSVCKNTLLGIAAKQVGIEGLDTYLAGPTAIAFSMNDPVSAAKIISEFLKNIKGKEYEIKAGIIDGKVITADEVKVLADLPPREVLLAQVLAGIQGPLVGLVNVLQGPIRKFAYALEDLRKQRESA</sequence>
<dbReference type="PANTHER" id="PTHR11560">
    <property type="entry name" value="39S RIBOSOMAL PROTEIN L10, MITOCHONDRIAL"/>
    <property type="match status" value="1"/>
</dbReference>
<dbReference type="Proteomes" id="UP000294813">
    <property type="component" value="Unassembled WGS sequence"/>
</dbReference>
<accession>A0A4R2RXG7</accession>
<dbReference type="OrthoDB" id="9808307at2"/>
<dbReference type="InterPro" id="IPR002363">
    <property type="entry name" value="Ribosomal_uL10_CS_bac"/>
</dbReference>
<dbReference type="AlphaFoldDB" id="A0A4R2RXG7"/>
<dbReference type="NCBIfam" id="NF000955">
    <property type="entry name" value="PRK00099.1-1"/>
    <property type="match status" value="1"/>
</dbReference>
<comment type="similarity">
    <text evidence="1 5">Belongs to the universal ribosomal protein uL10 family.</text>
</comment>
<dbReference type="Pfam" id="PF00466">
    <property type="entry name" value="Ribosomal_L10"/>
    <property type="match status" value="1"/>
</dbReference>
<evidence type="ECO:0000256" key="5">
    <source>
        <dbReference type="HAMAP-Rule" id="MF_00362"/>
    </source>
</evidence>
<dbReference type="RefSeq" id="WP_131918824.1">
    <property type="nucleotide sequence ID" value="NZ_JAOQNU010000008.1"/>
</dbReference>
<evidence type="ECO:0000256" key="3">
    <source>
        <dbReference type="ARBA" id="ARBA00023274"/>
    </source>
</evidence>
<comment type="function">
    <text evidence="5">Forms part of the ribosomal stalk, playing a central role in the interaction of the ribosome with GTP-bound translation factors.</text>
</comment>
<dbReference type="InterPro" id="IPR043141">
    <property type="entry name" value="Ribosomal_uL10-like_sf"/>
</dbReference>
<dbReference type="Gene3D" id="3.30.70.1730">
    <property type="match status" value="1"/>
</dbReference>
<dbReference type="GO" id="GO:0003735">
    <property type="term" value="F:structural constituent of ribosome"/>
    <property type="evidence" value="ECO:0007669"/>
    <property type="project" value="InterPro"/>
</dbReference>
<evidence type="ECO:0000313" key="7">
    <source>
        <dbReference type="Proteomes" id="UP000294813"/>
    </source>
</evidence>
<dbReference type="GO" id="GO:0006412">
    <property type="term" value="P:translation"/>
    <property type="evidence" value="ECO:0007669"/>
    <property type="project" value="UniProtKB-UniRule"/>
</dbReference>
<evidence type="ECO:0000256" key="2">
    <source>
        <dbReference type="ARBA" id="ARBA00022980"/>
    </source>
</evidence>
<gene>
    <name evidence="5" type="primary">rplJ</name>
    <name evidence="6" type="ORF">EDD73_10834</name>
</gene>
<name>A0A4R2RXG7_9FIRM</name>
<reference evidence="6 7" key="1">
    <citation type="submission" date="2019-03" db="EMBL/GenBank/DDBJ databases">
        <title>Genomic Encyclopedia of Type Strains, Phase IV (KMG-IV): sequencing the most valuable type-strain genomes for metagenomic binning, comparative biology and taxonomic classification.</title>
        <authorList>
            <person name="Goeker M."/>
        </authorList>
    </citation>
    <scope>NUCLEOTIDE SEQUENCE [LARGE SCALE GENOMIC DNA]</scope>
    <source>
        <strain evidence="6 7">DSM 11170</strain>
    </source>
</reference>
<keyword evidence="5" id="KW-0694">RNA-binding</keyword>
<dbReference type="GO" id="GO:0015934">
    <property type="term" value="C:large ribosomal subunit"/>
    <property type="evidence" value="ECO:0007669"/>
    <property type="project" value="InterPro"/>
</dbReference>
<dbReference type="CDD" id="cd05797">
    <property type="entry name" value="Ribosomal_L10"/>
    <property type="match status" value="1"/>
</dbReference>
<proteinExistence type="inferred from homology"/>
<dbReference type="PROSITE" id="PS01109">
    <property type="entry name" value="RIBOSOMAL_L10"/>
    <property type="match status" value="1"/>
</dbReference>
<evidence type="ECO:0000256" key="1">
    <source>
        <dbReference type="ARBA" id="ARBA00008889"/>
    </source>
</evidence>
<keyword evidence="5" id="KW-0699">rRNA-binding</keyword>
<keyword evidence="3 5" id="KW-0687">Ribonucleoprotein</keyword>
<evidence type="ECO:0000313" key="6">
    <source>
        <dbReference type="EMBL" id="TCP64681.1"/>
    </source>
</evidence>
<organism evidence="6 7">
    <name type="scientific">Heliophilum fasciatum</name>
    <dbReference type="NCBI Taxonomy" id="35700"/>
    <lineage>
        <taxon>Bacteria</taxon>
        <taxon>Bacillati</taxon>
        <taxon>Bacillota</taxon>
        <taxon>Clostridia</taxon>
        <taxon>Eubacteriales</taxon>
        <taxon>Heliobacteriaceae</taxon>
        <taxon>Heliophilum</taxon>
    </lineage>
</organism>
<dbReference type="Gene3D" id="6.10.250.290">
    <property type="match status" value="1"/>
</dbReference>
<dbReference type="GO" id="GO:0070180">
    <property type="term" value="F:large ribosomal subunit rRNA binding"/>
    <property type="evidence" value="ECO:0007669"/>
    <property type="project" value="UniProtKB-UniRule"/>
</dbReference>
<dbReference type="InterPro" id="IPR001790">
    <property type="entry name" value="Ribosomal_uL10"/>
</dbReference>
<dbReference type="EMBL" id="SLXT01000008">
    <property type="protein sequence ID" value="TCP64681.1"/>
    <property type="molecule type" value="Genomic_DNA"/>
</dbReference>